<organism evidence="1 2">
    <name type="scientific">Halorussus caseinilyticus</name>
    <dbReference type="NCBI Taxonomy" id="3034025"/>
    <lineage>
        <taxon>Archaea</taxon>
        <taxon>Methanobacteriati</taxon>
        <taxon>Methanobacteriota</taxon>
        <taxon>Stenosarchaea group</taxon>
        <taxon>Halobacteria</taxon>
        <taxon>Halobacteriales</taxon>
        <taxon>Haladaptataceae</taxon>
        <taxon>Halorussus</taxon>
    </lineage>
</organism>
<sequence>MSPFSGREAITEFLQDVDDQLDQSVKVYLVGGSAMTAHQLKDQTKDIDLVLGVSAEFELVRDALLDMGFVVENEPTAEFEDIGRTLELAGETGVQVDLFEEQIVGKLRLSTEMRERAEQIYGGESVAGFTLSKEDMFLLKGVAGRGYDPEDMLALVRSGLQFSVVGEELEAQLPVNTGTVEAHQLYSYSHPLMTFEQTITRFDGLPSEFTDQVEALADRAFTERTVIEHLQTGSLEIEILCRKVTDNDDSIDRPETVRKAVTNLAEKGVVERDGSDVSQPRRFHFPELQARSDRGEFFTPEGCGGLEVVPRIES</sequence>
<evidence type="ECO:0008006" key="3">
    <source>
        <dbReference type="Google" id="ProtNLM"/>
    </source>
</evidence>
<evidence type="ECO:0000313" key="2">
    <source>
        <dbReference type="Proteomes" id="UP001596407"/>
    </source>
</evidence>
<proteinExistence type="predicted"/>
<dbReference type="Gene3D" id="3.30.460.40">
    <property type="match status" value="1"/>
</dbReference>
<protein>
    <recommendedName>
        <fullName evidence="3">Nucleotidyltransferase</fullName>
    </recommendedName>
</protein>
<reference evidence="1 2" key="1">
    <citation type="journal article" date="2019" name="Int. J. Syst. Evol. Microbiol.">
        <title>The Global Catalogue of Microorganisms (GCM) 10K type strain sequencing project: providing services to taxonomists for standard genome sequencing and annotation.</title>
        <authorList>
            <consortium name="The Broad Institute Genomics Platform"/>
            <consortium name="The Broad Institute Genome Sequencing Center for Infectious Disease"/>
            <person name="Wu L."/>
            <person name="Ma J."/>
        </authorList>
    </citation>
    <scope>NUCLEOTIDE SEQUENCE [LARGE SCALE GENOMIC DNA]</scope>
    <source>
        <strain evidence="1 2">DT72</strain>
    </source>
</reference>
<comment type="caution">
    <text evidence="1">The sequence shown here is derived from an EMBL/GenBank/DDBJ whole genome shotgun (WGS) entry which is preliminary data.</text>
</comment>
<keyword evidence="2" id="KW-1185">Reference proteome</keyword>
<name>A0ABD5WGW9_9EURY</name>
<dbReference type="EMBL" id="JBHSZH010000004">
    <property type="protein sequence ID" value="MFC7079458.1"/>
    <property type="molecule type" value="Genomic_DNA"/>
</dbReference>
<dbReference type="Proteomes" id="UP001596407">
    <property type="component" value="Unassembled WGS sequence"/>
</dbReference>
<evidence type="ECO:0000313" key="1">
    <source>
        <dbReference type="EMBL" id="MFC7079458.1"/>
    </source>
</evidence>
<dbReference type="RefSeq" id="WP_382208943.1">
    <property type="nucleotide sequence ID" value="NZ_JBHSZH010000004.1"/>
</dbReference>
<accession>A0ABD5WGW9</accession>
<gene>
    <name evidence="1" type="ORF">ACFQJ6_04110</name>
</gene>
<dbReference type="AlphaFoldDB" id="A0ABD5WGW9"/>